<dbReference type="KEGG" id="caz:CARG_07005"/>
<dbReference type="AlphaFoldDB" id="U3GVI7"/>
<keyword evidence="1" id="KW-0812">Transmembrane</keyword>
<evidence type="ECO:0000313" key="3">
    <source>
        <dbReference type="EMBL" id="AGU15525.1"/>
    </source>
</evidence>
<dbReference type="Proteomes" id="UP000016943">
    <property type="component" value="Chromosome"/>
</dbReference>
<evidence type="ECO:0000313" key="4">
    <source>
        <dbReference type="Proteomes" id="UP000016943"/>
    </source>
</evidence>
<feature type="compositionally biased region" description="Basic and acidic residues" evidence="2">
    <location>
        <begin position="307"/>
        <end position="322"/>
    </location>
</feature>
<keyword evidence="1" id="KW-1003">Cell membrane</keyword>
<dbReference type="GeneID" id="78250163"/>
<feature type="compositionally biased region" description="Polar residues" evidence="2">
    <location>
        <begin position="261"/>
        <end position="270"/>
    </location>
</feature>
<dbReference type="HOGENOM" id="CLU_047737_0_0_11"/>
<feature type="transmembrane region" description="Helical" evidence="1">
    <location>
        <begin position="21"/>
        <end position="42"/>
    </location>
</feature>
<accession>U3GVI7</accession>
<name>U3GVI7_9CORY</name>
<protein>
    <recommendedName>
        <fullName evidence="1">SURF1-like protein</fullName>
    </recommendedName>
</protein>
<dbReference type="GO" id="GO:0005886">
    <property type="term" value="C:plasma membrane"/>
    <property type="evidence" value="ECO:0007669"/>
    <property type="project" value="UniProtKB-SubCell"/>
</dbReference>
<dbReference type="PROSITE" id="PS50895">
    <property type="entry name" value="SURF1"/>
    <property type="match status" value="1"/>
</dbReference>
<reference evidence="3 4" key="1">
    <citation type="journal article" date="2013" name="Genome Announc.">
        <title>Whole-Genome Sequence of the Clinical Strain Corynebacterium argentoratense DSM 44202, Isolated from a Human Throat Specimen.</title>
        <authorList>
            <person name="Bomholt C."/>
            <person name="Glaub A."/>
            <person name="Gravermann K."/>
            <person name="Albersmeier A."/>
            <person name="Brinkrolf K."/>
            <person name="Ruckert C."/>
            <person name="Tauch A."/>
        </authorList>
    </citation>
    <scope>NUCLEOTIDE SEQUENCE [LARGE SCALE GENOMIC DNA]</scope>
    <source>
        <strain evidence="3">DSM 44202</strain>
    </source>
</reference>
<feature type="transmembrane region" description="Helical" evidence="1">
    <location>
        <begin position="223"/>
        <end position="246"/>
    </location>
</feature>
<comment type="similarity">
    <text evidence="1">Belongs to the SURF1 family.</text>
</comment>
<dbReference type="eggNOG" id="COG3346">
    <property type="taxonomic scope" value="Bacteria"/>
</dbReference>
<dbReference type="PATRIC" id="fig|1348662.3.peg.1380"/>
<keyword evidence="4" id="KW-1185">Reference proteome</keyword>
<proteinExistence type="inferred from homology"/>
<dbReference type="OrthoDB" id="9807214at2"/>
<evidence type="ECO:0000256" key="2">
    <source>
        <dbReference type="SAM" id="MobiDB-lite"/>
    </source>
</evidence>
<sequence length="322" mass="35255">MSRIPSTRVSGSTSAKSLALAFLKPGWVITAVAVIAFAYLAFTVLAPWQLGKNEKTSARNHQVSAAFDADPVAYSSVFTQGSIPADKEWTRVTLTGHYLNNQAVLRMRPVNSEPAYQFLTPFETTTGETFLVNRGFESAGDSPSANTPPSAVTTIIGYARLDEDPPANAPLTNVDPVQVSGINTEQIGHELGVHLAHDWIELAEGQPGEVTAIPLPKLDSGPYLSYGVQWIAFGIMAPLGLAYFVWAEIKERRREDRDRTQLSAPSTASFERSEEPTDTSAEHNEAEHASNPTTPARRQRSRYGGTRSDHWGKLAEKNEERF</sequence>
<feature type="compositionally biased region" description="Basic and acidic residues" evidence="2">
    <location>
        <begin position="271"/>
        <end position="288"/>
    </location>
</feature>
<keyword evidence="1" id="KW-0472">Membrane</keyword>
<dbReference type="Pfam" id="PF02104">
    <property type="entry name" value="SURF1"/>
    <property type="match status" value="1"/>
</dbReference>
<feature type="region of interest" description="Disordered" evidence="2">
    <location>
        <begin position="254"/>
        <end position="322"/>
    </location>
</feature>
<comment type="subcellular location">
    <subcellularLocation>
        <location evidence="1">Cell membrane</location>
        <topology evidence="1">Multi-pass membrane protein</topology>
    </subcellularLocation>
</comment>
<dbReference type="RefSeq" id="WP_020976683.1">
    <property type="nucleotide sequence ID" value="NC_022198.1"/>
</dbReference>
<dbReference type="STRING" id="1348662.CARG_07005"/>
<dbReference type="CDD" id="cd06662">
    <property type="entry name" value="SURF1"/>
    <property type="match status" value="1"/>
</dbReference>
<dbReference type="EMBL" id="CP006365">
    <property type="protein sequence ID" value="AGU15525.1"/>
    <property type="molecule type" value="Genomic_DNA"/>
</dbReference>
<dbReference type="InterPro" id="IPR002994">
    <property type="entry name" value="Surf1/Shy1"/>
</dbReference>
<evidence type="ECO:0000256" key="1">
    <source>
        <dbReference type="RuleBase" id="RU363076"/>
    </source>
</evidence>
<organism evidence="3 4">
    <name type="scientific">Corynebacterium argentoratense DSM 44202</name>
    <dbReference type="NCBI Taxonomy" id="1348662"/>
    <lineage>
        <taxon>Bacteria</taxon>
        <taxon>Bacillati</taxon>
        <taxon>Actinomycetota</taxon>
        <taxon>Actinomycetes</taxon>
        <taxon>Mycobacteriales</taxon>
        <taxon>Corynebacteriaceae</taxon>
        <taxon>Corynebacterium</taxon>
    </lineage>
</organism>
<gene>
    <name evidence="3" type="ORF">CARG_07005</name>
</gene>
<keyword evidence="1" id="KW-1133">Transmembrane helix</keyword>